<dbReference type="EMBL" id="OU895877">
    <property type="protein sequence ID" value="CAG9799538.1"/>
    <property type="molecule type" value="Genomic_DNA"/>
</dbReference>
<name>A0A9N9RJX3_9DIPT</name>
<feature type="compositionally biased region" description="Polar residues" evidence="2">
    <location>
        <begin position="364"/>
        <end position="375"/>
    </location>
</feature>
<evidence type="ECO:0000313" key="5">
    <source>
        <dbReference type="Proteomes" id="UP001153620"/>
    </source>
</evidence>
<reference evidence="4" key="1">
    <citation type="submission" date="2022-01" db="EMBL/GenBank/DDBJ databases">
        <authorList>
            <person name="King R."/>
        </authorList>
    </citation>
    <scope>NUCLEOTIDE SEQUENCE</scope>
</reference>
<feature type="region of interest" description="Disordered" evidence="2">
    <location>
        <begin position="335"/>
        <end position="376"/>
    </location>
</feature>
<dbReference type="OrthoDB" id="6287506at2759"/>
<accession>A0A9N9RJX3</accession>
<gene>
    <name evidence="4" type="ORF">CHIRRI_LOCUS2503</name>
</gene>
<protein>
    <submittedName>
        <fullName evidence="4">Uncharacterized protein</fullName>
    </submittedName>
</protein>
<reference evidence="4" key="2">
    <citation type="submission" date="2022-10" db="EMBL/GenBank/DDBJ databases">
        <authorList>
            <consortium name="ENA_rothamsted_submissions"/>
            <consortium name="culmorum"/>
            <person name="King R."/>
        </authorList>
    </citation>
    <scope>NUCLEOTIDE SEQUENCE</scope>
</reference>
<evidence type="ECO:0000256" key="1">
    <source>
        <dbReference type="SAM" id="Coils"/>
    </source>
</evidence>
<feature type="compositionally biased region" description="Polar residues" evidence="2">
    <location>
        <begin position="339"/>
        <end position="352"/>
    </location>
</feature>
<evidence type="ECO:0000313" key="4">
    <source>
        <dbReference type="EMBL" id="CAG9799538.1"/>
    </source>
</evidence>
<keyword evidence="5" id="KW-1185">Reference proteome</keyword>
<feature type="coiled-coil region" evidence="1">
    <location>
        <begin position="70"/>
        <end position="97"/>
    </location>
</feature>
<dbReference type="AlphaFoldDB" id="A0A9N9RJX3"/>
<feature type="compositionally biased region" description="Low complexity" evidence="2">
    <location>
        <begin position="353"/>
        <end position="363"/>
    </location>
</feature>
<evidence type="ECO:0000256" key="3">
    <source>
        <dbReference type="SAM" id="SignalP"/>
    </source>
</evidence>
<sequence>MEIKISSIILAIITFKIIVATPVNNKNNNNNINNNENSQTIVSDEVTAYPDMQKLYVDLTNVSPDVSNILRRSQLNIDQIREQQERLRHRNNIENDKNRYEVISSSTATVPISQDNEENYRLLKIQSELEATLRNSEPEQQVSAMKFEKPQFEYAFAAACEIPRHMNITKWFDTPTWNIMFKPIYRRYNVLSSTIRLYKIKKDEDVSVSNECDVMQNKMYTLSVSVYIRKRKEITKKIIFTRVIQASFVGWVEVDALGTLSFWDQAKNNHGIAVDIFDENDQPLDAREHFRLQSCDQADTPVLPWGAFKFLIKHETGSDSDTVVKGLQQMYNNPRLDIISSTPPSYDNSYLGSKSNNNRNSNNDIQQDQPAQNNRPQRHIRHENHHKHHVQNENKTTLLKNKFHKRKEHMHRDENSTTGET</sequence>
<proteinExistence type="predicted"/>
<keyword evidence="1" id="KW-0175">Coiled coil</keyword>
<feature type="chain" id="PRO_5040485675" evidence="3">
    <location>
        <begin position="21"/>
        <end position="421"/>
    </location>
</feature>
<evidence type="ECO:0000256" key="2">
    <source>
        <dbReference type="SAM" id="MobiDB-lite"/>
    </source>
</evidence>
<organism evidence="4 5">
    <name type="scientific">Chironomus riparius</name>
    <dbReference type="NCBI Taxonomy" id="315576"/>
    <lineage>
        <taxon>Eukaryota</taxon>
        <taxon>Metazoa</taxon>
        <taxon>Ecdysozoa</taxon>
        <taxon>Arthropoda</taxon>
        <taxon>Hexapoda</taxon>
        <taxon>Insecta</taxon>
        <taxon>Pterygota</taxon>
        <taxon>Neoptera</taxon>
        <taxon>Endopterygota</taxon>
        <taxon>Diptera</taxon>
        <taxon>Nematocera</taxon>
        <taxon>Chironomoidea</taxon>
        <taxon>Chironomidae</taxon>
        <taxon>Chironominae</taxon>
        <taxon>Chironomus</taxon>
    </lineage>
</organism>
<feature type="signal peptide" evidence="3">
    <location>
        <begin position="1"/>
        <end position="20"/>
    </location>
</feature>
<keyword evidence="3" id="KW-0732">Signal</keyword>
<dbReference type="Proteomes" id="UP001153620">
    <property type="component" value="Chromosome 1"/>
</dbReference>